<sequence>MVMATDVLYAEQQVRHEEPEVDGEIGEATALHEQLVRHVLAVSGELESRSDVWGEHSYARAHGHATNSQVRALLPEPDPDLEPDDVIDVQAEQRRPPAPPLDECEDELDDEVGDDDDADDDWEERLVALAPSAAHVRLANVALSALRDLRLERLAGPRGRWARREGARAAARRLRGALAAHWAGGAGWLHAALGACLPRSLGALYAELATELRRALPRLADRLPMPRPASPYVDPLSAVNERRSASEPGPWLAWAPGGCEAEDERWVRRLGAALHTRRLRSAPDAGPAPPDRWCAAVAHDARSALGDLLTEAGRRAVILGGAGAGASLAAWLAAGAGATARVRGLLLLAPPLLTAEGPRDCPDDVLEEVEVPLLAVVGGGAAQCWRGAAAEVASRFGAAERGARAARRVLLLAGADDALRLPRSHRRRLRLPQQALDAAVAEECARWAAEAAEGPTGGPGGAAVLAGGGAGARRRGAEGEAARAAPGASRSVDVIEGRVVSRVSGGSPLALLPPRRVESRPEPRPEPRADALAVADIMQLPIVFADDDPAAARTLADAGLAPDASPLTVTSGAPGETRDERSRRRRGAGGGALRYTRVIVAKRGAARPAARAARPPARPPARPVLLRRRAPPAPAAPPADCTEIDY</sequence>
<feature type="compositionally biased region" description="Acidic residues" evidence="1">
    <location>
        <begin position="102"/>
        <end position="117"/>
    </location>
</feature>
<feature type="compositionally biased region" description="Low complexity" evidence="1">
    <location>
        <begin position="606"/>
        <end position="615"/>
    </location>
</feature>
<evidence type="ECO:0000313" key="3">
    <source>
        <dbReference type="RefSeq" id="XP_064073266.1"/>
    </source>
</evidence>
<feature type="region of interest" description="Disordered" evidence="1">
    <location>
        <begin position="92"/>
        <end position="117"/>
    </location>
</feature>
<reference evidence="3" key="1">
    <citation type="submission" date="2025-08" db="UniProtKB">
        <authorList>
            <consortium name="RefSeq"/>
        </authorList>
    </citation>
    <scope>IDENTIFICATION</scope>
    <source>
        <tissue evidence="3">Whole body</tissue>
    </source>
</reference>
<gene>
    <name evidence="3" type="primary">LOC135193662</name>
</gene>
<dbReference type="InterPro" id="IPR026555">
    <property type="entry name" value="NSL3/Tex30"/>
</dbReference>
<dbReference type="Gene3D" id="3.40.50.1820">
    <property type="entry name" value="alpha/beta hydrolase"/>
    <property type="match status" value="1"/>
</dbReference>
<proteinExistence type="predicted"/>
<dbReference type="GeneID" id="135193662"/>
<feature type="region of interest" description="Disordered" evidence="1">
    <location>
        <begin position="562"/>
        <end position="646"/>
    </location>
</feature>
<keyword evidence="2" id="KW-1185">Reference proteome</keyword>
<evidence type="ECO:0000313" key="2">
    <source>
        <dbReference type="Proteomes" id="UP001652626"/>
    </source>
</evidence>
<protein>
    <submittedName>
        <fullName evidence="3">KAT8 regulatory NSL complex subunit 3</fullName>
    </submittedName>
</protein>
<dbReference type="Proteomes" id="UP001652626">
    <property type="component" value="Chromosome 15"/>
</dbReference>
<feature type="region of interest" description="Disordered" evidence="1">
    <location>
        <begin position="506"/>
        <end position="527"/>
    </location>
</feature>
<dbReference type="PANTHER" id="PTHR13136">
    <property type="entry name" value="TESTIS DEVELOPMENT PROTEIN PRTD"/>
    <property type="match status" value="1"/>
</dbReference>
<dbReference type="RefSeq" id="XP_064073266.1">
    <property type="nucleotide sequence ID" value="XM_064217196.1"/>
</dbReference>
<accession>A0ABM4APP4</accession>
<dbReference type="InterPro" id="IPR029058">
    <property type="entry name" value="AB_hydrolase_fold"/>
</dbReference>
<dbReference type="PANTHER" id="PTHR13136:SF16">
    <property type="entry name" value="KAT8 REGULATORY NSL COMPLEX SUBUNIT 3"/>
    <property type="match status" value="1"/>
</dbReference>
<organism evidence="2 3">
    <name type="scientific">Vanessa tameamea</name>
    <name type="common">Kamehameha butterfly</name>
    <dbReference type="NCBI Taxonomy" id="334116"/>
    <lineage>
        <taxon>Eukaryota</taxon>
        <taxon>Metazoa</taxon>
        <taxon>Ecdysozoa</taxon>
        <taxon>Arthropoda</taxon>
        <taxon>Hexapoda</taxon>
        <taxon>Insecta</taxon>
        <taxon>Pterygota</taxon>
        <taxon>Neoptera</taxon>
        <taxon>Endopterygota</taxon>
        <taxon>Lepidoptera</taxon>
        <taxon>Glossata</taxon>
        <taxon>Ditrysia</taxon>
        <taxon>Papilionoidea</taxon>
        <taxon>Nymphalidae</taxon>
        <taxon>Nymphalinae</taxon>
        <taxon>Vanessa</taxon>
    </lineage>
</organism>
<dbReference type="SUPFAM" id="SSF53474">
    <property type="entry name" value="alpha/beta-Hydrolases"/>
    <property type="match status" value="1"/>
</dbReference>
<evidence type="ECO:0000256" key="1">
    <source>
        <dbReference type="SAM" id="MobiDB-lite"/>
    </source>
</evidence>
<name>A0ABM4APP4_VANTA</name>
<feature type="compositionally biased region" description="Basic and acidic residues" evidence="1">
    <location>
        <begin position="515"/>
        <end position="527"/>
    </location>
</feature>